<evidence type="ECO:0000313" key="4">
    <source>
        <dbReference type="Proteomes" id="UP001349262"/>
    </source>
</evidence>
<keyword evidence="2" id="KW-0418">Kinase</keyword>
<comment type="similarity">
    <text evidence="1 2">Belongs to the fructosamine kinase family.</text>
</comment>
<evidence type="ECO:0000256" key="1">
    <source>
        <dbReference type="ARBA" id="ARBA00009460"/>
    </source>
</evidence>
<dbReference type="PIRSF" id="PIRSF006221">
    <property type="entry name" value="Ketosamine-3-kinase"/>
    <property type="match status" value="1"/>
</dbReference>
<keyword evidence="2" id="KW-0808">Transferase</keyword>
<protein>
    <submittedName>
        <fullName evidence="3">Aminoglycoside phosphotransferase</fullName>
    </submittedName>
</protein>
<dbReference type="Pfam" id="PF03881">
    <property type="entry name" value="Fructosamin_kin"/>
    <property type="match status" value="1"/>
</dbReference>
<dbReference type="Gene3D" id="3.30.200.20">
    <property type="entry name" value="Phosphorylase Kinase, domain 1"/>
    <property type="match status" value="1"/>
</dbReference>
<reference evidence="3 4" key="1">
    <citation type="journal article" date="2012" name="Genet. Mol. Biol.">
        <title>Analysis of 16S rRNA and mxaF genes revealing insights into Methylobacterium niche-specific plant association.</title>
        <authorList>
            <person name="Dourado M.N."/>
            <person name="Andreote F.D."/>
            <person name="Dini-Andreote F."/>
            <person name="Conti R."/>
            <person name="Araujo J.M."/>
            <person name="Araujo W.L."/>
        </authorList>
    </citation>
    <scope>NUCLEOTIDE SEQUENCE [LARGE SCALE GENOMIC DNA]</scope>
    <source>
        <strain evidence="3 4">SR1.6/4</strain>
    </source>
</reference>
<keyword evidence="4" id="KW-1185">Reference proteome</keyword>
<dbReference type="EMBL" id="MLBY01000004">
    <property type="protein sequence ID" value="MEE7457685.1"/>
    <property type="molecule type" value="Genomic_DNA"/>
</dbReference>
<dbReference type="Proteomes" id="UP001349262">
    <property type="component" value="Unassembled WGS sequence"/>
</dbReference>
<dbReference type="PANTHER" id="PTHR12149:SF8">
    <property type="entry name" value="PROTEIN-RIBULOSAMINE 3-KINASE"/>
    <property type="match status" value="1"/>
</dbReference>
<dbReference type="InterPro" id="IPR016477">
    <property type="entry name" value="Fructo-/Ketosamine-3-kinase"/>
</dbReference>
<dbReference type="PANTHER" id="PTHR12149">
    <property type="entry name" value="FRUCTOSAMINE 3 KINASE-RELATED PROTEIN"/>
    <property type="match status" value="1"/>
</dbReference>
<sequence length="268" mass="28361">MSDLARRAADLLGGRLAEARSMAGGSLSRCAALRLEDGREAVAKTGPAPRTEARMLEAIAAAGVPAPSVLAVDDAILVLERLPDAGTEPGAQADLGRVAARLHAASGPRYGWPETYAFGPVVIENAWSDDWPGFWGGRRLLCHAGHLPAPLARRIEALARDLPNRLPRHPRPALLHGDLWGGNVLFAGGRVAGLIDPACYHGHAEVDLAMLSLFGHPGPAFREAYGPAEPGEAERAPIYKLWPALVHLRLFGASYRGMVEGLLQAAGV</sequence>
<name>A0ABU7TAN5_9HYPH</name>
<gene>
    <name evidence="3" type="ORF">MRSR164_13150</name>
</gene>
<accession>A0ABU7TAN5</accession>
<dbReference type="InterPro" id="IPR011009">
    <property type="entry name" value="Kinase-like_dom_sf"/>
</dbReference>
<evidence type="ECO:0000313" key="3">
    <source>
        <dbReference type="EMBL" id="MEE7457685.1"/>
    </source>
</evidence>
<proteinExistence type="inferred from homology"/>
<evidence type="ECO:0000256" key="2">
    <source>
        <dbReference type="PIRNR" id="PIRNR006221"/>
    </source>
</evidence>
<dbReference type="SUPFAM" id="SSF56112">
    <property type="entry name" value="Protein kinase-like (PK-like)"/>
    <property type="match status" value="1"/>
</dbReference>
<organism evidence="3 4">
    <name type="scientific">Methylobacterium radiotolerans</name>
    <dbReference type="NCBI Taxonomy" id="31998"/>
    <lineage>
        <taxon>Bacteria</taxon>
        <taxon>Pseudomonadati</taxon>
        <taxon>Pseudomonadota</taxon>
        <taxon>Alphaproteobacteria</taxon>
        <taxon>Hyphomicrobiales</taxon>
        <taxon>Methylobacteriaceae</taxon>
        <taxon>Methylobacterium</taxon>
    </lineage>
</organism>
<comment type="caution">
    <text evidence="3">The sequence shown here is derived from an EMBL/GenBank/DDBJ whole genome shotgun (WGS) entry which is preliminary data.</text>
</comment>
<dbReference type="Gene3D" id="3.90.1200.10">
    <property type="match status" value="1"/>
</dbReference>